<dbReference type="EMBL" id="JRMP02000008">
    <property type="protein sequence ID" value="TLD94282.1"/>
    <property type="molecule type" value="Genomic_DNA"/>
</dbReference>
<dbReference type="AlphaFoldDB" id="A0A347W3T3"/>
<protein>
    <submittedName>
        <fullName evidence="2">Uncharacterized protein</fullName>
    </submittedName>
</protein>
<name>A0A347W3T3_9HELI</name>
<dbReference type="EMBL" id="QBIU01000001">
    <property type="protein sequence ID" value="MWV69563.1"/>
    <property type="molecule type" value="Genomic_DNA"/>
</dbReference>
<keyword evidence="3" id="KW-1185">Reference proteome</keyword>
<sequence>MTQVANKNDNSLWFYGMLRDFSLKNMDKIKMRISGTWHTNRYLLRQQGIATYRWEWEEETISCSSRFLRDSNE</sequence>
<reference evidence="2" key="3">
    <citation type="submission" date="2018-04" db="EMBL/GenBank/DDBJ databases">
        <authorList>
            <person name="Sheh A."/>
            <person name="Shen Z."/>
            <person name="Mannion A.J."/>
            <person name="Fox J.G."/>
        </authorList>
    </citation>
    <scope>NUCLEOTIDE SEQUENCE</scope>
    <source>
        <strain evidence="2">MIT 97-6194</strain>
    </source>
</reference>
<accession>A0A347W3T3</accession>
<evidence type="ECO:0000313" key="3">
    <source>
        <dbReference type="Proteomes" id="UP000029714"/>
    </source>
</evidence>
<comment type="caution">
    <text evidence="2">The sequence shown here is derived from an EMBL/GenBank/DDBJ whole genome shotgun (WGS) entry which is preliminary data.</text>
</comment>
<dbReference type="Proteomes" id="UP000029714">
    <property type="component" value="Unassembled WGS sequence"/>
</dbReference>
<reference evidence="1 4" key="4">
    <citation type="submission" date="2019-12" db="EMBL/GenBank/DDBJ databases">
        <title>Multi-Generational Helicobacter saguini Isolates.</title>
        <authorList>
            <person name="Mannion A."/>
            <person name="Shen Z."/>
            <person name="Fox J.G."/>
        </authorList>
    </citation>
    <scope>NUCLEOTIDE SEQUENCE [LARGE SCALE GENOMIC DNA]</scope>
    <source>
        <strain evidence="1">16-048</strain>
        <strain evidence="4">16-048 (F4)</strain>
    </source>
</reference>
<evidence type="ECO:0000313" key="1">
    <source>
        <dbReference type="EMBL" id="MWV69563.1"/>
    </source>
</evidence>
<dbReference type="Proteomes" id="UP000477070">
    <property type="component" value="Unassembled WGS sequence"/>
</dbReference>
<dbReference type="RefSeq" id="WP_052062294.1">
    <property type="nucleotide sequence ID" value="NZ_JRMP02000008.1"/>
</dbReference>
<reference evidence="2 3" key="2">
    <citation type="journal article" date="2016" name="Infect. Immun.">
        <title>Helicobacter saguini, a Novel Helicobacter Isolated from Cotton-Top Tamarins with Ulcerative Colitis, Has Proinflammatory Properties and Induces Typhlocolitis and Dysplasia in Gnotobiotic IL-10-/- Mice.</title>
        <authorList>
            <person name="Shen Z."/>
            <person name="Mannion A."/>
            <person name="Whary M.T."/>
            <person name="Muthupalani S."/>
            <person name="Sheh A."/>
            <person name="Feng Y."/>
            <person name="Gong G."/>
            <person name="Vandamme P."/>
            <person name="Holcombe H.R."/>
            <person name="Paster B.J."/>
            <person name="Fox J.G."/>
        </authorList>
    </citation>
    <scope>NUCLEOTIDE SEQUENCE [LARGE SCALE GENOMIC DNA]</scope>
    <source>
        <strain evidence="2 3">MIT 97-6194</strain>
    </source>
</reference>
<reference evidence="2 3" key="1">
    <citation type="journal article" date="2014" name="Genome Announc.">
        <title>Draft genome sequences of eight enterohepatic helicobacter species isolated from both laboratory and wild rodents.</title>
        <authorList>
            <person name="Sheh A."/>
            <person name="Shen Z."/>
            <person name="Fox J.G."/>
        </authorList>
    </citation>
    <scope>NUCLEOTIDE SEQUENCE [LARGE SCALE GENOMIC DNA]</scope>
    <source>
        <strain evidence="2 3">MIT 97-6194</strain>
    </source>
</reference>
<proteinExistence type="predicted"/>
<organism evidence="2 3">
    <name type="scientific">Helicobacter saguini</name>
    <dbReference type="NCBI Taxonomy" id="1548018"/>
    <lineage>
        <taxon>Bacteria</taxon>
        <taxon>Pseudomonadati</taxon>
        <taxon>Campylobacterota</taxon>
        <taxon>Epsilonproteobacteria</taxon>
        <taxon>Campylobacterales</taxon>
        <taxon>Helicobacteraceae</taxon>
        <taxon>Helicobacter</taxon>
    </lineage>
</organism>
<evidence type="ECO:0000313" key="2">
    <source>
        <dbReference type="EMBL" id="TLD94282.1"/>
    </source>
</evidence>
<gene>
    <name evidence="1" type="ORF">DCO61_05970</name>
    <name evidence="2" type="ORF">LS64_006050</name>
</gene>
<evidence type="ECO:0000313" key="4">
    <source>
        <dbReference type="Proteomes" id="UP000477070"/>
    </source>
</evidence>